<dbReference type="Proteomes" id="UP001165063">
    <property type="component" value="Unassembled WGS sequence"/>
</dbReference>
<dbReference type="EMBL" id="BSXU01001008">
    <property type="protein sequence ID" value="GMG22727.1"/>
    <property type="molecule type" value="Genomic_DNA"/>
</dbReference>
<gene>
    <name evidence="1" type="ORF">Amon01_000268000</name>
</gene>
<dbReference type="AlphaFoldDB" id="A0A9W6YVJ5"/>
<dbReference type="Gene3D" id="3.80.10.10">
    <property type="entry name" value="Ribonuclease Inhibitor"/>
    <property type="match status" value="1"/>
</dbReference>
<name>A0A9W6YVJ5_AMBMO</name>
<accession>A0A9W6YVJ5</accession>
<dbReference type="InterPro" id="IPR032675">
    <property type="entry name" value="LRR_dom_sf"/>
</dbReference>
<keyword evidence="2" id="KW-1185">Reference proteome</keyword>
<comment type="caution">
    <text evidence="1">The sequence shown here is derived from an EMBL/GenBank/DDBJ whole genome shotgun (WGS) entry which is preliminary data.</text>
</comment>
<protein>
    <submittedName>
        <fullName evidence="1">Unnamed protein product</fullName>
    </submittedName>
</protein>
<evidence type="ECO:0000313" key="2">
    <source>
        <dbReference type="Proteomes" id="UP001165063"/>
    </source>
</evidence>
<organism evidence="1 2">
    <name type="scientific">Ambrosiozyma monospora</name>
    <name type="common">Yeast</name>
    <name type="synonym">Endomycopsis monosporus</name>
    <dbReference type="NCBI Taxonomy" id="43982"/>
    <lineage>
        <taxon>Eukaryota</taxon>
        <taxon>Fungi</taxon>
        <taxon>Dikarya</taxon>
        <taxon>Ascomycota</taxon>
        <taxon>Saccharomycotina</taxon>
        <taxon>Pichiomycetes</taxon>
        <taxon>Pichiales</taxon>
        <taxon>Pichiaceae</taxon>
        <taxon>Ambrosiozyma</taxon>
    </lineage>
</organism>
<proteinExistence type="predicted"/>
<evidence type="ECO:0000313" key="1">
    <source>
        <dbReference type="EMBL" id="GMG22727.1"/>
    </source>
</evidence>
<reference evidence="1" key="1">
    <citation type="submission" date="2023-04" db="EMBL/GenBank/DDBJ databases">
        <title>Ambrosiozyma monospora NBRC 1965.</title>
        <authorList>
            <person name="Ichikawa N."/>
            <person name="Sato H."/>
            <person name="Tonouchi N."/>
        </authorList>
    </citation>
    <scope>NUCLEOTIDE SEQUENCE</scope>
    <source>
        <strain evidence="1">NBRC 1965</strain>
    </source>
</reference>
<sequence length="641" mass="73952">MCEIIEPESNPAYKIPANVLKITSELPEELQCLILKSLILTMFIKPENLNSPGDGFSDMYYSANFPSLIVSLLDVHPTLDNVMSMVLQQLDVNNLFWDDNIHFDKIADFVISRSIPLNLIQIDSFSGGLDFDRQPKLVPFFHCCRSLEIYIGQFIDPTEFYLDHVTTLLIDSDSLHGLWKAGKFQKTTRLNRLVVTVDFTEKIYSMKKALKDWASLNYISLSQPRDNRPDLVLNIMESNVEGVSMVEKYLTELVDVVAENKETWHVTAWMDEINFTAKLIDQYSKLFDEIESVEKLKLDLQDEISMDVVNEISEIEDFSLSRCQFTLMGSTFHFRKMASLKKLSLGLCELTFPFFKSLPDTLESLEVELEYSNLEYLMLPIHLKVLKMKTVHFPELTNGADLDSLNKVILELDTSGEKPMEEDVLETLQVFISDLPSTVKSFELNDRCECLNPPIGHTIFHNSFQPEYLKLDGSIFPSVFERESVASLRRLNLTYTTSSPYIPQLPSTIETLEISKDFYIDGPVYLAEFWKRYISPLKNLLQLRIMASGTFEKERIDLRTVEFPPFLSRVTIQFMDLQSKYILVDKLSKNLEVFEISNFSWDSFDSKVVWVACNERSEIKKLMETFKSVGNIQLNWGILKK</sequence>